<keyword evidence="3" id="KW-0274">FAD</keyword>
<gene>
    <name evidence="6" type="ORF">BN112_2871</name>
</gene>
<organism evidence="6 7">
    <name type="scientific">Bordetella bronchiseptica 253</name>
    <dbReference type="NCBI Taxonomy" id="568707"/>
    <lineage>
        <taxon>Bacteria</taxon>
        <taxon>Pseudomonadati</taxon>
        <taxon>Pseudomonadota</taxon>
        <taxon>Betaproteobacteria</taxon>
        <taxon>Burkholderiales</taxon>
        <taxon>Alcaligenaceae</taxon>
        <taxon>Bordetella</taxon>
    </lineage>
</organism>
<dbReference type="Pfam" id="PF00890">
    <property type="entry name" value="FAD_binding_2"/>
    <property type="match status" value="1"/>
</dbReference>
<dbReference type="AlphaFoldDB" id="A0A0C6P8W6"/>
<dbReference type="PANTHER" id="PTHR43400">
    <property type="entry name" value="FUMARATE REDUCTASE"/>
    <property type="match status" value="1"/>
</dbReference>
<proteinExistence type="predicted"/>
<dbReference type="GO" id="GO:0016491">
    <property type="term" value="F:oxidoreductase activity"/>
    <property type="evidence" value="ECO:0007669"/>
    <property type="project" value="UniProtKB-KW"/>
</dbReference>
<evidence type="ECO:0000256" key="1">
    <source>
        <dbReference type="ARBA" id="ARBA00001974"/>
    </source>
</evidence>
<dbReference type="Gene3D" id="3.90.700.10">
    <property type="entry name" value="Succinate dehydrogenase/fumarate reductase flavoprotein, catalytic domain"/>
    <property type="match status" value="1"/>
</dbReference>
<evidence type="ECO:0000259" key="5">
    <source>
        <dbReference type="Pfam" id="PF00890"/>
    </source>
</evidence>
<keyword evidence="4" id="KW-0560">Oxidoreductase</keyword>
<dbReference type="Proteomes" id="UP000007564">
    <property type="component" value="Chromosome"/>
</dbReference>
<name>A0A0C6P8W6_BORBO</name>
<reference evidence="6 7" key="1">
    <citation type="journal article" date="2012" name="BMC Genomics">
        <title>Comparative genomics of the classical Bordetella subspecies: the evolution and exchange of virulence-associated diversity amongst closely related pathogens.</title>
        <authorList>
            <person name="Park J."/>
            <person name="Zhang Y."/>
            <person name="Buboltz A.M."/>
            <person name="Zhang X."/>
            <person name="Schuster S.C."/>
            <person name="Ahuja U."/>
            <person name="Liu M."/>
            <person name="Miller J.F."/>
            <person name="Sebaihia M."/>
            <person name="Bentley S.D."/>
            <person name="Parkhill J."/>
            <person name="Harvill E.T."/>
        </authorList>
    </citation>
    <scope>NUCLEOTIDE SEQUENCE [LARGE SCALE GENOMIC DNA]</scope>
    <source>
        <strain evidence="6 7">253</strain>
    </source>
</reference>
<protein>
    <submittedName>
        <fullName evidence="6">Putative exported protein</fullName>
    </submittedName>
</protein>
<dbReference type="EMBL" id="HE965806">
    <property type="protein sequence ID" value="CCJ54788.1"/>
    <property type="molecule type" value="Genomic_DNA"/>
</dbReference>
<comment type="cofactor">
    <cofactor evidence="1">
        <name>FAD</name>
        <dbReference type="ChEBI" id="CHEBI:57692"/>
    </cofactor>
</comment>
<evidence type="ECO:0000256" key="3">
    <source>
        <dbReference type="ARBA" id="ARBA00022827"/>
    </source>
</evidence>
<evidence type="ECO:0000313" key="6">
    <source>
        <dbReference type="EMBL" id="CCJ54788.1"/>
    </source>
</evidence>
<evidence type="ECO:0000313" key="7">
    <source>
        <dbReference type="Proteomes" id="UP000007564"/>
    </source>
</evidence>
<accession>A0A0C6P8W6</accession>
<dbReference type="HOGENOM" id="CLU_011398_4_6_4"/>
<dbReference type="InterPro" id="IPR003953">
    <property type="entry name" value="FAD-dep_OxRdtase_2_FAD-bd"/>
</dbReference>
<dbReference type="KEGG" id="bbh:BN112_2871"/>
<dbReference type="PANTHER" id="PTHR43400:SF7">
    <property type="entry name" value="FAD-DEPENDENT OXIDOREDUCTASE 2 FAD BINDING DOMAIN-CONTAINING PROTEIN"/>
    <property type="match status" value="1"/>
</dbReference>
<dbReference type="InterPro" id="IPR036188">
    <property type="entry name" value="FAD/NAD-bd_sf"/>
</dbReference>
<evidence type="ECO:0000256" key="2">
    <source>
        <dbReference type="ARBA" id="ARBA00022630"/>
    </source>
</evidence>
<dbReference type="InterPro" id="IPR027477">
    <property type="entry name" value="Succ_DH/fumarate_Rdtase_cat_sf"/>
</dbReference>
<dbReference type="OrthoDB" id="9813348at2"/>
<dbReference type="InterPro" id="IPR050315">
    <property type="entry name" value="FAD-oxidoreductase_2"/>
</dbReference>
<keyword evidence="2" id="KW-0285">Flavoprotein</keyword>
<dbReference type="SUPFAM" id="SSF51905">
    <property type="entry name" value="FAD/NAD(P)-binding domain"/>
    <property type="match status" value="1"/>
</dbReference>
<feature type="domain" description="FAD-dependent oxidoreductase 2 FAD-binding" evidence="5">
    <location>
        <begin position="14"/>
        <end position="448"/>
    </location>
</feature>
<sequence>MTRTDAGRREPMRIAVMGGGIAGMVFAARAAELGGKVVVLEQGDDELYRCNTRYTGGAFHLCFHDIDEPAETLATAIKAATADFATDALTEAIAADARHAVRWLQGKGIRLMKAGPDAWRQHFLAPPSLMQPGLHWQGRGGDMLLRTLRQRLEADGGRLLRGARVTRLLMAQGRCAGVEYERHGARHAIEADLVMLADGGFQANMDMLRQYVGPAPEKLKQRGAGVSQGDAIRLAQEAGAALVGMENIYGHLLCQDALHDDRLWPYPIMDMLAGAGIVVGQDGRRVMDEGLGGVYMTNALARLPDPQGTVLVFDRAIWDGPATEFILPANPYLPLSGGTVQSADTLPELAARTGVDADGLSQTVLAYNAALARGATAALAPPRSAGAARPIAHPPYHAVRLVPGITFTMGGIAIDGNGQVLQAGGAPVPGLYAAGCCTGGFEGGARSGYVGGLTKSATIGWRAAAHALARS</sequence>
<dbReference type="SUPFAM" id="SSF56425">
    <property type="entry name" value="Succinate dehydrogenase/fumarate reductase flavoprotein, catalytic domain"/>
    <property type="match status" value="1"/>
</dbReference>
<dbReference type="Gene3D" id="3.50.50.60">
    <property type="entry name" value="FAD/NAD(P)-binding domain"/>
    <property type="match status" value="1"/>
</dbReference>
<evidence type="ECO:0000256" key="4">
    <source>
        <dbReference type="ARBA" id="ARBA00023002"/>
    </source>
</evidence>